<feature type="compositionally biased region" description="Basic and acidic residues" evidence="1">
    <location>
        <begin position="8"/>
        <end position="25"/>
    </location>
</feature>
<feature type="region of interest" description="Disordered" evidence="1">
    <location>
        <begin position="1"/>
        <end position="25"/>
    </location>
</feature>
<accession>A0A2B4RXM8</accession>
<organism evidence="2 3">
    <name type="scientific">Stylophora pistillata</name>
    <name type="common">Smooth cauliflower coral</name>
    <dbReference type="NCBI Taxonomy" id="50429"/>
    <lineage>
        <taxon>Eukaryota</taxon>
        <taxon>Metazoa</taxon>
        <taxon>Cnidaria</taxon>
        <taxon>Anthozoa</taxon>
        <taxon>Hexacorallia</taxon>
        <taxon>Scleractinia</taxon>
        <taxon>Astrocoeniina</taxon>
        <taxon>Pocilloporidae</taxon>
        <taxon>Stylophora</taxon>
    </lineage>
</organism>
<sequence length="537" mass="60112">MVEGQLRSLERKSSDHKVPRPSDRDRCFPERLRSVLHGSLHRGSMVKQGEEVHINCLELLAGAFAVKVSARNKIQMKIHLLMDDVSATHYINKMGGTKSPVLAKLALDLWSWCLEHKILLEAQHIPVVLSVRADHESRTFHHHNDWKLSPAVFNLVNQTLGPLQLDLFASRLSAQLPKFISWRPDPEAEAFDAFSQNWSKVRGYAFPPFALVGRCLRQVLAQEVPAVVLIAPVWKTQVWYPLLLDLCVATPLLLLSFPGLLSMQGQIHPPSDLQLPGWLVSANHTQRQINPLQTYFSAILEFLAFEYEAGKAYRILNVCRSAISMTHPKVDSLRVGEHPLIKQLLRGIFNSRPPLPRYSGTWDVQKASSYMASLGTNDLLTLKILSLKLGLLLALTSMERVSETVSHYLRYRRLTPDGVVFDLSELTKKSRFHQGPKASFHASSPDNPKLCVVDCLKEYEGGTEPLRAHSERSKANKLLLSYIRPHRPISSESLSRWLVSFLSSAGVDTTIFKAHSVRGAASSAAMSAGISLKDILS</sequence>
<keyword evidence="3" id="KW-1185">Reference proteome</keyword>
<reference evidence="3" key="1">
    <citation type="journal article" date="2017" name="bioRxiv">
        <title>Comparative analysis of the genomes of Stylophora pistillata and Acropora digitifera provides evidence for extensive differences between species of corals.</title>
        <authorList>
            <person name="Voolstra C.R."/>
            <person name="Li Y."/>
            <person name="Liew Y.J."/>
            <person name="Baumgarten S."/>
            <person name="Zoccola D."/>
            <person name="Flot J.-F."/>
            <person name="Tambutte S."/>
            <person name="Allemand D."/>
            <person name="Aranda M."/>
        </authorList>
    </citation>
    <scope>NUCLEOTIDE SEQUENCE [LARGE SCALE GENOMIC DNA]</scope>
</reference>
<dbReference type="AlphaFoldDB" id="A0A2B4RXM8"/>
<name>A0A2B4RXM8_STYPI</name>
<evidence type="ECO:0000313" key="2">
    <source>
        <dbReference type="EMBL" id="PFX21005.1"/>
    </source>
</evidence>
<dbReference type="CDD" id="cd09275">
    <property type="entry name" value="RNase_HI_RT_DIRS1"/>
    <property type="match status" value="1"/>
</dbReference>
<evidence type="ECO:0000256" key="1">
    <source>
        <dbReference type="SAM" id="MobiDB-lite"/>
    </source>
</evidence>
<gene>
    <name evidence="2" type="ORF">AWC38_SpisGene14530</name>
</gene>
<dbReference type="OrthoDB" id="5986938at2759"/>
<dbReference type="PANTHER" id="PTHR35617">
    <property type="entry name" value="PHAGE_INTEGRASE DOMAIN-CONTAINING PROTEIN"/>
    <property type="match status" value="1"/>
</dbReference>
<dbReference type="Proteomes" id="UP000225706">
    <property type="component" value="Unassembled WGS sequence"/>
</dbReference>
<dbReference type="PANTHER" id="PTHR35617:SF3">
    <property type="entry name" value="CORE-BINDING (CB) DOMAIN-CONTAINING PROTEIN"/>
    <property type="match status" value="1"/>
</dbReference>
<dbReference type="STRING" id="50429.A0A2B4RXM8"/>
<dbReference type="EMBL" id="LSMT01000295">
    <property type="protein sequence ID" value="PFX21005.1"/>
    <property type="molecule type" value="Genomic_DNA"/>
</dbReference>
<comment type="caution">
    <text evidence="2">The sequence shown here is derived from an EMBL/GenBank/DDBJ whole genome shotgun (WGS) entry which is preliminary data.</text>
</comment>
<evidence type="ECO:0008006" key="4">
    <source>
        <dbReference type="Google" id="ProtNLM"/>
    </source>
</evidence>
<evidence type="ECO:0000313" key="3">
    <source>
        <dbReference type="Proteomes" id="UP000225706"/>
    </source>
</evidence>
<protein>
    <recommendedName>
        <fullName evidence="4">Tyr recombinase domain-containing protein</fullName>
    </recommendedName>
</protein>
<proteinExistence type="predicted"/>